<evidence type="ECO:0000259" key="1">
    <source>
        <dbReference type="SMART" id="SM00530"/>
    </source>
</evidence>
<dbReference type="Pfam" id="PF17765">
    <property type="entry name" value="MLTR_LBD"/>
    <property type="match status" value="1"/>
</dbReference>
<evidence type="ECO:0000313" key="3">
    <source>
        <dbReference type="Proteomes" id="UP000564378"/>
    </source>
</evidence>
<sequence length="261" mass="29222">MSSNEQRKLLGQFVRSHRDRITPDLSVRRRRTPGLRREELAARAGIGVTWCAWIEQGRDVSVSPATLARLAVALALTPAERAYLFELAGRRDPEAPRSAPISQAPEAVTALVAALSCPAYGLDPQWNACCWNAAAERLFVGWLGEGQQRNLLLYMFAEPSSRELIPDWEDRARRVLAEFRADYGRLVDDAALGELVERLRAESEFFAREWDAQSVMAREGGSRMFVHPQDGPLAYVQHTFSPAERPDYKLVTLFPEGDSPA</sequence>
<name>A0A842HWQ6_9SPHN</name>
<dbReference type="Proteomes" id="UP000564378">
    <property type="component" value="Unassembled WGS sequence"/>
</dbReference>
<keyword evidence="3" id="KW-1185">Reference proteome</keyword>
<dbReference type="EMBL" id="JACJVJ010000001">
    <property type="protein sequence ID" value="MBC2776781.1"/>
    <property type="molecule type" value="Genomic_DNA"/>
</dbReference>
<dbReference type="Pfam" id="PF13560">
    <property type="entry name" value="HTH_31"/>
    <property type="match status" value="1"/>
</dbReference>
<dbReference type="Gene3D" id="3.30.450.180">
    <property type="match status" value="1"/>
</dbReference>
<dbReference type="AlphaFoldDB" id="A0A842HWQ6"/>
<dbReference type="InterPro" id="IPR001387">
    <property type="entry name" value="Cro/C1-type_HTH"/>
</dbReference>
<dbReference type="SUPFAM" id="SSF47413">
    <property type="entry name" value="lambda repressor-like DNA-binding domains"/>
    <property type="match status" value="1"/>
</dbReference>
<dbReference type="PANTHER" id="PTHR35010:SF2">
    <property type="entry name" value="BLL4672 PROTEIN"/>
    <property type="match status" value="1"/>
</dbReference>
<dbReference type="GO" id="GO:0003677">
    <property type="term" value="F:DNA binding"/>
    <property type="evidence" value="ECO:0007669"/>
    <property type="project" value="InterPro"/>
</dbReference>
<comment type="caution">
    <text evidence="2">The sequence shown here is derived from an EMBL/GenBank/DDBJ whole genome shotgun (WGS) entry which is preliminary data.</text>
</comment>
<reference evidence="2 3" key="1">
    <citation type="submission" date="2020-08" db="EMBL/GenBank/DDBJ databases">
        <title>Draft genome sequence of Parasphingopyxis sp. GrpM-11.</title>
        <authorList>
            <person name="Oh J."/>
            <person name="Roh D.-H."/>
        </authorList>
    </citation>
    <scope>NUCLEOTIDE SEQUENCE [LARGE SCALE GENOMIC DNA]</scope>
    <source>
        <strain evidence="2 3">GrpM-11</strain>
    </source>
</reference>
<proteinExistence type="predicted"/>
<accession>A0A842HWQ6</accession>
<feature type="domain" description="HTH cro/C1-type" evidence="1">
    <location>
        <begin position="13"/>
        <end position="81"/>
    </location>
</feature>
<organism evidence="2 3">
    <name type="scientific">Parasphingopyxis marina</name>
    <dbReference type="NCBI Taxonomy" id="2761622"/>
    <lineage>
        <taxon>Bacteria</taxon>
        <taxon>Pseudomonadati</taxon>
        <taxon>Pseudomonadota</taxon>
        <taxon>Alphaproteobacteria</taxon>
        <taxon>Sphingomonadales</taxon>
        <taxon>Sphingomonadaceae</taxon>
        <taxon>Parasphingopyxis</taxon>
    </lineage>
</organism>
<gene>
    <name evidence="2" type="ORF">H6P80_04030</name>
</gene>
<protein>
    <submittedName>
        <fullName evidence="2">Helix-turn-helix domain-containing protein</fullName>
    </submittedName>
</protein>
<dbReference type="InterPro" id="IPR010982">
    <property type="entry name" value="Lambda_DNA-bd_dom_sf"/>
</dbReference>
<dbReference type="PANTHER" id="PTHR35010">
    <property type="entry name" value="BLL4672 PROTEIN-RELATED"/>
    <property type="match status" value="1"/>
</dbReference>
<dbReference type="Gene3D" id="1.10.260.40">
    <property type="entry name" value="lambda repressor-like DNA-binding domains"/>
    <property type="match status" value="1"/>
</dbReference>
<dbReference type="RefSeq" id="WP_185800037.1">
    <property type="nucleotide sequence ID" value="NZ_JACJVJ010000001.1"/>
</dbReference>
<dbReference type="SMART" id="SM00530">
    <property type="entry name" value="HTH_XRE"/>
    <property type="match status" value="1"/>
</dbReference>
<evidence type="ECO:0000313" key="2">
    <source>
        <dbReference type="EMBL" id="MBC2776781.1"/>
    </source>
</evidence>
<dbReference type="InterPro" id="IPR041413">
    <property type="entry name" value="MLTR_LBD"/>
</dbReference>